<evidence type="ECO:0000313" key="4">
    <source>
        <dbReference type="Proteomes" id="UP001317870"/>
    </source>
</evidence>
<reference evidence="3 4" key="1">
    <citation type="submission" date="2022-11" db="EMBL/GenBank/DDBJ databases">
        <title>Genome Sequencing of Nocardia sp. ON39_IFM12276 and assembly.</title>
        <authorList>
            <person name="Shimojima M."/>
            <person name="Toyokawa M."/>
            <person name="Uesaka K."/>
        </authorList>
    </citation>
    <scope>NUCLEOTIDE SEQUENCE [LARGE SCALE GENOMIC DNA]</scope>
    <source>
        <strain evidence="3 4">IFM 12276</strain>
    </source>
</reference>
<dbReference type="Pfam" id="PF17728">
    <property type="entry name" value="BsuBI_PstI_RE_N"/>
    <property type="match status" value="1"/>
</dbReference>
<dbReference type="RefSeq" id="WP_281876943.1">
    <property type="nucleotide sequence ID" value="NZ_AP026978.1"/>
</dbReference>
<keyword evidence="4" id="KW-1185">Reference proteome</keyword>
<evidence type="ECO:0008006" key="5">
    <source>
        <dbReference type="Google" id="ProtNLM"/>
    </source>
</evidence>
<accession>A0ABN6TTR4</accession>
<feature type="domain" description="BsuBI/PstI restriction endonuclease HTH" evidence="2">
    <location>
        <begin position="6"/>
        <end position="142"/>
    </location>
</feature>
<dbReference type="InterPro" id="IPR041454">
    <property type="entry name" value="BsuBI/PstI_N"/>
</dbReference>
<proteinExistence type="predicted"/>
<gene>
    <name evidence="3" type="ORF">IFM12276_00340</name>
</gene>
<feature type="domain" description="BsuBI/PstI restriction endonuclease" evidence="1">
    <location>
        <begin position="155"/>
        <end position="308"/>
    </location>
</feature>
<protein>
    <recommendedName>
        <fullName evidence="5">Restriction endonuclease</fullName>
    </recommendedName>
</protein>
<dbReference type="Proteomes" id="UP001317870">
    <property type="component" value="Chromosome"/>
</dbReference>
<evidence type="ECO:0000313" key="3">
    <source>
        <dbReference type="EMBL" id="BDT97005.1"/>
    </source>
</evidence>
<dbReference type="InterPro" id="IPR009528">
    <property type="entry name" value="Restrct_endonuc_II_BsuBI_C"/>
</dbReference>
<name>A0ABN6TTR4_9NOCA</name>
<dbReference type="EMBL" id="AP026978">
    <property type="protein sequence ID" value="BDT97005.1"/>
    <property type="molecule type" value="Genomic_DNA"/>
</dbReference>
<organism evidence="3 4">
    <name type="scientific">Nocardia sputorum</name>
    <dbReference type="NCBI Taxonomy" id="2984338"/>
    <lineage>
        <taxon>Bacteria</taxon>
        <taxon>Bacillati</taxon>
        <taxon>Actinomycetota</taxon>
        <taxon>Actinomycetes</taxon>
        <taxon>Mycobacteriales</taxon>
        <taxon>Nocardiaceae</taxon>
        <taxon>Nocardia</taxon>
    </lineage>
</organism>
<evidence type="ECO:0000259" key="2">
    <source>
        <dbReference type="Pfam" id="PF17728"/>
    </source>
</evidence>
<dbReference type="Pfam" id="PF06616">
    <property type="entry name" value="BsuBI_PstI_RE"/>
    <property type="match status" value="1"/>
</dbReference>
<dbReference type="InterPro" id="IPR041962">
    <property type="entry name" value="BsuBI/PstI_N_sf"/>
</dbReference>
<dbReference type="Gene3D" id="1.10.10.1820">
    <property type="entry name" value="BsuBI/PstI restriction endonuclease-like"/>
    <property type="match status" value="1"/>
</dbReference>
<sequence length="315" mass="35339">MNSIPSKISEARLVLEALGMDAERSNERSALTLLALLQLRPSDPWTEATNSMLGTRAIMDWMHDQYGKKYKPNTRETIRRSTLHQFCEALLVQENPDQPDRPKNSPKWNYQVTTEALKVIQCYGSPDFDSALAAHLLLVPGLKAQYAAAREMNLIPVTSPDGRVLRLSPGGQNPLIKQAIEDFCPRFTPGAELLYVGDAGAKLAVFEEDRFAELGVTFDKHGKMPDVIVYLPGRDWLVLIEAANSHGPVDSKRRGELAAVFKSATPGLIYVSCFPDRLTMREYLPQIAWETEVWCAEDPTHLIHFNGERFLGPYE</sequence>
<dbReference type="InterPro" id="IPR041963">
    <property type="entry name" value="BsuBI/PstI_C_sf"/>
</dbReference>
<evidence type="ECO:0000259" key="1">
    <source>
        <dbReference type="Pfam" id="PF06616"/>
    </source>
</evidence>
<dbReference type="Gene3D" id="3.40.1350.80">
    <property type="match status" value="1"/>
</dbReference>